<evidence type="ECO:0000256" key="1">
    <source>
        <dbReference type="ARBA" id="ARBA00006432"/>
    </source>
</evidence>
<dbReference type="GO" id="GO:0005789">
    <property type="term" value="C:endoplasmic reticulum membrane"/>
    <property type="evidence" value="ECO:0007669"/>
    <property type="project" value="TreeGrafter"/>
</dbReference>
<dbReference type="InterPro" id="IPR042099">
    <property type="entry name" value="ANL_N_sf"/>
</dbReference>
<keyword evidence="2" id="KW-0436">Ligase</keyword>
<dbReference type="GO" id="GO:0005886">
    <property type="term" value="C:plasma membrane"/>
    <property type="evidence" value="ECO:0007669"/>
    <property type="project" value="TreeGrafter"/>
</dbReference>
<dbReference type="Proteomes" id="UP000828390">
    <property type="component" value="Unassembled WGS sequence"/>
</dbReference>
<reference evidence="7" key="1">
    <citation type="journal article" date="2019" name="bioRxiv">
        <title>The Genome of the Zebra Mussel, Dreissena polymorpha: A Resource for Invasive Species Research.</title>
        <authorList>
            <person name="McCartney M.A."/>
            <person name="Auch B."/>
            <person name="Kono T."/>
            <person name="Mallez S."/>
            <person name="Zhang Y."/>
            <person name="Obille A."/>
            <person name="Becker A."/>
            <person name="Abrahante J.E."/>
            <person name="Garbe J."/>
            <person name="Badalamenti J.P."/>
            <person name="Herman A."/>
            <person name="Mangelson H."/>
            <person name="Liachko I."/>
            <person name="Sullivan S."/>
            <person name="Sone E.D."/>
            <person name="Koren S."/>
            <person name="Silverstein K.A.T."/>
            <person name="Beckman K.B."/>
            <person name="Gohl D.M."/>
        </authorList>
    </citation>
    <scope>NUCLEOTIDE SEQUENCE</scope>
    <source>
        <strain evidence="7">Duluth1</strain>
        <tissue evidence="7">Whole animal</tissue>
    </source>
</reference>
<dbReference type="GO" id="GO:0044539">
    <property type="term" value="P:long-chain fatty acid import into cell"/>
    <property type="evidence" value="ECO:0007669"/>
    <property type="project" value="TreeGrafter"/>
</dbReference>
<dbReference type="PANTHER" id="PTHR43107">
    <property type="entry name" value="LONG-CHAIN FATTY ACID TRANSPORT PROTEIN"/>
    <property type="match status" value="1"/>
</dbReference>
<feature type="domain" description="AMP-dependent synthetase/ligase" evidence="6">
    <location>
        <begin position="60"/>
        <end position="386"/>
    </location>
</feature>
<accession>A0A9D4JZG0</accession>
<evidence type="ECO:0000313" key="8">
    <source>
        <dbReference type="Proteomes" id="UP000828390"/>
    </source>
</evidence>
<evidence type="ECO:0000313" key="7">
    <source>
        <dbReference type="EMBL" id="KAH3830495.1"/>
    </source>
</evidence>
<evidence type="ECO:0000256" key="2">
    <source>
        <dbReference type="ARBA" id="ARBA00022598"/>
    </source>
</evidence>
<gene>
    <name evidence="7" type="ORF">DPMN_103739</name>
</gene>
<dbReference type="Gene3D" id="3.40.50.12780">
    <property type="entry name" value="N-terminal domain of ligase-like"/>
    <property type="match status" value="1"/>
</dbReference>
<dbReference type="AlphaFoldDB" id="A0A9D4JZG0"/>
<keyword evidence="8" id="KW-1185">Reference proteome</keyword>
<dbReference type="InterPro" id="IPR045851">
    <property type="entry name" value="AMP-bd_C_sf"/>
</dbReference>
<dbReference type="SUPFAM" id="SSF56801">
    <property type="entry name" value="Acetyl-CoA synthetase-like"/>
    <property type="match status" value="1"/>
</dbReference>
<organism evidence="7 8">
    <name type="scientific">Dreissena polymorpha</name>
    <name type="common">Zebra mussel</name>
    <name type="synonym">Mytilus polymorpha</name>
    <dbReference type="NCBI Taxonomy" id="45954"/>
    <lineage>
        <taxon>Eukaryota</taxon>
        <taxon>Metazoa</taxon>
        <taxon>Spiralia</taxon>
        <taxon>Lophotrochozoa</taxon>
        <taxon>Mollusca</taxon>
        <taxon>Bivalvia</taxon>
        <taxon>Autobranchia</taxon>
        <taxon>Heteroconchia</taxon>
        <taxon>Euheterodonta</taxon>
        <taxon>Imparidentia</taxon>
        <taxon>Neoheterodontei</taxon>
        <taxon>Myida</taxon>
        <taxon>Dreissenoidea</taxon>
        <taxon>Dreissenidae</taxon>
        <taxon>Dreissena</taxon>
    </lineage>
</organism>
<name>A0A9D4JZG0_DREPO</name>
<proteinExistence type="inferred from homology"/>
<sequence length="582" mass="64881">MDWLIPIGGSIIGLVGVGYVLTQSVFPWLIPDIRYLSKVLPTLRVYNKWGRQGLHFIDIFETRVREMPDKVLIMFEDRTHTYQEMNAEANRVARVAHDIMGLKVGDTVAYLQVNTPEYISTVFGLMKVGVCGSLINTNLRGKSLLHCITASQADILIVGSDPDLLEAVSAIYDEIANMSIYIQGSSSNKNTNFKRLDELTKNVSADDIPREWRAKKTVHDPALYIFTSGTTGLPKPAVLSVKKASASYLLSQCAGLRDSDVMYITLPLYHSSATIVGVFNVVMTGATGALGRKFSKSNFFPDCRRYGVTVILYIGELCRYLLTNEESSDDKNHSIRLAIGNGLRQDIFANFRTRFGIPNIAEFYAATEGTAGFMNILNVDGACGRSSPLLERVIPAGFFKWDVGNECVKRGADGLCIPAAIDEPGLCLGPIVKEFRFDGYHGKKELTESKLIRDVRKKGDVYFNTGDLMRRDRLYNLYFCDRIGDTFRWKGENVSTTEVSNSVTELSDVIDACVYGVTVPGCDGQAGMVTLLLDRKFEDESDQRTFLHEFLDHCENSLPVYARPLFVRIAENQLELTSTLKQ</sequence>
<dbReference type="InterPro" id="IPR000873">
    <property type="entry name" value="AMP-dep_synth/lig_dom"/>
</dbReference>
<comment type="similarity">
    <text evidence="1">Belongs to the ATP-dependent AMP-binding enzyme family.</text>
</comment>
<dbReference type="Gene3D" id="3.30.300.30">
    <property type="match status" value="1"/>
</dbReference>
<comment type="caution">
    <text evidence="7">The sequence shown here is derived from an EMBL/GenBank/DDBJ whole genome shotgun (WGS) entry which is preliminary data.</text>
</comment>
<dbReference type="PANTHER" id="PTHR43107:SF22">
    <property type="entry name" value="VERY LONG-CHAIN ACYL-COA SYNTHETASE"/>
    <property type="match status" value="1"/>
</dbReference>
<evidence type="ECO:0000259" key="6">
    <source>
        <dbReference type="Pfam" id="PF00501"/>
    </source>
</evidence>
<evidence type="ECO:0000256" key="3">
    <source>
        <dbReference type="ARBA" id="ARBA00036527"/>
    </source>
</evidence>
<dbReference type="GO" id="GO:0005324">
    <property type="term" value="F:long-chain fatty acid transmembrane transporter activity"/>
    <property type="evidence" value="ECO:0007669"/>
    <property type="project" value="TreeGrafter"/>
</dbReference>
<dbReference type="EMBL" id="JAIWYP010000004">
    <property type="protein sequence ID" value="KAH3830495.1"/>
    <property type="molecule type" value="Genomic_DNA"/>
</dbReference>
<evidence type="ECO:0000256" key="5">
    <source>
        <dbReference type="ARBA" id="ARBA00048666"/>
    </source>
</evidence>
<dbReference type="Pfam" id="PF00501">
    <property type="entry name" value="AMP-binding"/>
    <property type="match status" value="1"/>
</dbReference>
<comment type="catalytic activity">
    <reaction evidence="3">
        <text>a very long-chain fatty acid + ATP + CoA = a very long-chain fatty acyl-CoA + AMP + diphosphate</text>
        <dbReference type="Rhea" id="RHEA:54536"/>
        <dbReference type="ChEBI" id="CHEBI:30616"/>
        <dbReference type="ChEBI" id="CHEBI:33019"/>
        <dbReference type="ChEBI" id="CHEBI:57287"/>
        <dbReference type="ChEBI" id="CHEBI:58950"/>
        <dbReference type="ChEBI" id="CHEBI:138261"/>
        <dbReference type="ChEBI" id="CHEBI:456215"/>
    </reaction>
    <physiologicalReaction direction="left-to-right" evidence="3">
        <dbReference type="Rhea" id="RHEA:54537"/>
    </physiologicalReaction>
</comment>
<comment type="catalytic activity">
    <reaction evidence="5">
        <text>tetracosanoate + ATP + CoA = tetracosanoyl-CoA + AMP + diphosphate</text>
        <dbReference type="Rhea" id="RHEA:33639"/>
        <dbReference type="ChEBI" id="CHEBI:30616"/>
        <dbReference type="ChEBI" id="CHEBI:31014"/>
        <dbReference type="ChEBI" id="CHEBI:33019"/>
        <dbReference type="ChEBI" id="CHEBI:57287"/>
        <dbReference type="ChEBI" id="CHEBI:65052"/>
        <dbReference type="ChEBI" id="CHEBI:456215"/>
    </reaction>
    <physiologicalReaction direction="left-to-right" evidence="5">
        <dbReference type="Rhea" id="RHEA:33640"/>
    </physiologicalReaction>
</comment>
<evidence type="ECO:0000256" key="4">
    <source>
        <dbReference type="ARBA" id="ARBA00041297"/>
    </source>
</evidence>
<protein>
    <recommendedName>
        <fullName evidence="4">Long-chain-fatty-acid--CoA ligase</fullName>
    </recommendedName>
</protein>
<reference evidence="7" key="2">
    <citation type="submission" date="2020-11" db="EMBL/GenBank/DDBJ databases">
        <authorList>
            <person name="McCartney M.A."/>
            <person name="Auch B."/>
            <person name="Kono T."/>
            <person name="Mallez S."/>
            <person name="Becker A."/>
            <person name="Gohl D.M."/>
            <person name="Silverstein K.A.T."/>
            <person name="Koren S."/>
            <person name="Bechman K.B."/>
            <person name="Herman A."/>
            <person name="Abrahante J.E."/>
            <person name="Garbe J."/>
        </authorList>
    </citation>
    <scope>NUCLEOTIDE SEQUENCE</scope>
    <source>
        <strain evidence="7">Duluth1</strain>
        <tissue evidence="7">Whole animal</tissue>
    </source>
</reference>
<dbReference type="PROSITE" id="PS00455">
    <property type="entry name" value="AMP_BINDING"/>
    <property type="match status" value="1"/>
</dbReference>
<dbReference type="InterPro" id="IPR020845">
    <property type="entry name" value="AMP-binding_CS"/>
</dbReference>
<dbReference type="GO" id="GO:0004467">
    <property type="term" value="F:long-chain fatty acid-CoA ligase activity"/>
    <property type="evidence" value="ECO:0007669"/>
    <property type="project" value="TreeGrafter"/>
</dbReference>